<evidence type="ECO:0000256" key="4">
    <source>
        <dbReference type="ARBA" id="ARBA00022723"/>
    </source>
</evidence>
<evidence type="ECO:0000256" key="12">
    <source>
        <dbReference type="SAM" id="MobiDB-lite"/>
    </source>
</evidence>
<comment type="caution">
    <text evidence="14">The sequence shown here is derived from an EMBL/GenBank/DDBJ whole genome shotgun (WGS) entry which is preliminary data.</text>
</comment>
<keyword evidence="10" id="KW-0325">Glycoprotein</keyword>
<evidence type="ECO:0000313" key="15">
    <source>
        <dbReference type="Proteomes" id="UP000241769"/>
    </source>
</evidence>
<accession>A0A2P6MSX9</accession>
<evidence type="ECO:0000256" key="6">
    <source>
        <dbReference type="ARBA" id="ARBA00023002"/>
    </source>
</evidence>
<keyword evidence="9" id="KW-1015">Disulfide bond</keyword>
<evidence type="ECO:0000256" key="1">
    <source>
        <dbReference type="ARBA" id="ARBA00001973"/>
    </source>
</evidence>
<comment type="cofactor">
    <cofactor evidence="1">
        <name>Cu(2+)</name>
        <dbReference type="ChEBI" id="CHEBI:29036"/>
    </cofactor>
</comment>
<comment type="similarity">
    <text evidence="11">Belongs to the polysaccharide monooxygenase AA14 family.</text>
</comment>
<dbReference type="InterPro" id="IPR054497">
    <property type="entry name" value="LPMO_AA14"/>
</dbReference>
<evidence type="ECO:0000256" key="5">
    <source>
        <dbReference type="ARBA" id="ARBA00022729"/>
    </source>
</evidence>
<dbReference type="STRING" id="1890364.A0A2P6MSX9"/>
<feature type="region of interest" description="Disordered" evidence="12">
    <location>
        <begin position="352"/>
        <end position="372"/>
    </location>
</feature>
<dbReference type="InParanoid" id="A0A2P6MSX9"/>
<comment type="subcellular location">
    <subcellularLocation>
        <location evidence="2">Secreted</location>
    </subcellularLocation>
</comment>
<keyword evidence="15" id="KW-1185">Reference proteome</keyword>
<dbReference type="Gene3D" id="2.90.10.10">
    <property type="entry name" value="Bulb-type lectin domain"/>
    <property type="match status" value="2"/>
</dbReference>
<dbReference type="InterPro" id="IPR001480">
    <property type="entry name" value="Bulb-type_lectin_dom"/>
</dbReference>
<feature type="domain" description="Bulb-type lectin" evidence="13">
    <location>
        <begin position="384"/>
        <end position="500"/>
    </location>
</feature>
<evidence type="ECO:0000256" key="2">
    <source>
        <dbReference type="ARBA" id="ARBA00004613"/>
    </source>
</evidence>
<protein>
    <recommendedName>
        <fullName evidence="13">Bulb-type lectin domain-containing protein</fullName>
    </recommendedName>
</protein>
<reference evidence="14 15" key="1">
    <citation type="journal article" date="2018" name="Genome Biol. Evol.">
        <title>Multiple Roots of Fruiting Body Formation in Amoebozoa.</title>
        <authorList>
            <person name="Hillmann F."/>
            <person name="Forbes G."/>
            <person name="Novohradska S."/>
            <person name="Ferling I."/>
            <person name="Riege K."/>
            <person name="Groth M."/>
            <person name="Westermann M."/>
            <person name="Marz M."/>
            <person name="Spaller T."/>
            <person name="Winckler T."/>
            <person name="Schaap P."/>
            <person name="Glockner G."/>
        </authorList>
    </citation>
    <scope>NUCLEOTIDE SEQUENCE [LARGE SCALE GENOMIC DNA]</scope>
    <source>
        <strain evidence="14 15">Jena</strain>
    </source>
</reference>
<dbReference type="GO" id="GO:0005576">
    <property type="term" value="C:extracellular region"/>
    <property type="evidence" value="ECO:0007669"/>
    <property type="project" value="UniProtKB-SubCell"/>
</dbReference>
<keyword evidence="5" id="KW-0732">Signal</keyword>
<dbReference type="InterPro" id="IPR036426">
    <property type="entry name" value="Bulb-type_lectin_dom_sf"/>
</dbReference>
<keyword evidence="3" id="KW-0964">Secreted</keyword>
<gene>
    <name evidence="14" type="ORF">PROFUN_06648</name>
</gene>
<dbReference type="Pfam" id="PF22810">
    <property type="entry name" value="LPMO_AA14"/>
    <property type="match status" value="2"/>
</dbReference>
<dbReference type="GO" id="GO:0004497">
    <property type="term" value="F:monooxygenase activity"/>
    <property type="evidence" value="ECO:0007669"/>
    <property type="project" value="UniProtKB-KW"/>
</dbReference>
<dbReference type="GO" id="GO:0046872">
    <property type="term" value="F:metal ion binding"/>
    <property type="evidence" value="ECO:0007669"/>
    <property type="project" value="UniProtKB-KW"/>
</dbReference>
<dbReference type="AlphaFoldDB" id="A0A2P6MSX9"/>
<proteinExistence type="inferred from homology"/>
<evidence type="ECO:0000256" key="9">
    <source>
        <dbReference type="ARBA" id="ARBA00023157"/>
    </source>
</evidence>
<evidence type="ECO:0000313" key="14">
    <source>
        <dbReference type="EMBL" id="PRP74787.1"/>
    </source>
</evidence>
<feature type="domain" description="Bulb-type lectin" evidence="13">
    <location>
        <begin position="890"/>
        <end position="1006"/>
    </location>
</feature>
<keyword evidence="6" id="KW-0560">Oxidoreductase</keyword>
<keyword evidence="4" id="KW-0479">Metal-binding</keyword>
<evidence type="ECO:0000256" key="11">
    <source>
        <dbReference type="ARBA" id="ARBA00046340"/>
    </source>
</evidence>
<dbReference type="SUPFAM" id="SSF51110">
    <property type="entry name" value="alpha-D-mannose-specific plant lectins"/>
    <property type="match status" value="2"/>
</dbReference>
<dbReference type="EMBL" id="MDYQ01000441">
    <property type="protein sequence ID" value="PRP74787.1"/>
    <property type="molecule type" value="Genomic_DNA"/>
</dbReference>
<evidence type="ECO:0000256" key="10">
    <source>
        <dbReference type="ARBA" id="ARBA00023180"/>
    </source>
</evidence>
<dbReference type="OrthoDB" id="34529at2759"/>
<evidence type="ECO:0000256" key="8">
    <source>
        <dbReference type="ARBA" id="ARBA00023033"/>
    </source>
</evidence>
<evidence type="ECO:0000256" key="3">
    <source>
        <dbReference type="ARBA" id="ARBA00022525"/>
    </source>
</evidence>
<dbReference type="Proteomes" id="UP000241769">
    <property type="component" value="Unassembled WGS sequence"/>
</dbReference>
<sequence length="1028" mass="114607">MRYRGQLVLRRSICPSSYIFTIFVTGGPHFPYRKIDNTVSIHQANYQKSARIDVHCPYREQSILFSSIEMQRALLLIALVATSFAHCSLWHPSTFDCDRANGNSDANSQPLQDYTFSQWWWHGNLACPPAEGQTFKLPANGRAVVEISSNKAFTSTENGGYRGMNQPNTPVPWTGNDWSNIHAVNREDVAGCAFGIAYKSVARNVVPEDFVIFSVVHDCIARQNQTFSIPNLPACPNGKCMCAWFWIHKSIGGTDQMYMTPFVCTVTNVRSDATAVDVARAQAPRKCYDPTTCTMGPRNPMYWKNDRGMQKQQTEIVSLTYTDNMPEQGGRAPTYSTLYGWKEGAQKDIFVNTNPNNYTPRTPPTENKCTDRQANPNGYGSRLSSDSTNNLLIDGGASIFSPNCKYVAFLEYASGSLMVVNRTDNNALWFGATQERNIRPYTLKVLGDGQVNTYDAAGKVQWSTLMTKGKGQGPYRLDITNGGQLVLTDALQQNRWENYFFRMEQKTLKNPVTIDPTCSRITVSKLLVAVAPYKFAPESGTSGHGPKLQLAVLATLAFDVFFLLLSYCEIIDTDKSSLSGPKNILQSPIEMQRALVLLVLVAAALAHCSFWHPSTFDCDRANGNSDRNSQPLQDYPFSQWWWHGNMDCPPAEGAVFKLPANGKAVVEISSNKAFTSKENGGYRGMNQPNTPVPWTGNAWSNIHAVKREDVAGCAFGIAYKSDPKQVKPEDFVIFSVVHDCIARQNQTFSIPNLPACPNGKCMCSWFWIHKSIGGTDQMYMTPFVCSVTNVRSDAKAVDVAHAQAPRKCYDPTTCTMGPRNPMYWKNERPNMPEDGHRAPTYSILYGWKEGAQKDIFVNTNPNNYTARAAPAEKKCTDSQLNPQSFGSRISSDKPATFLVDGGAKLVSPNCKYEAFLEYNTGSLMVINKTDNNCLWFGGAQQRGLRPYTLKVLSDGQVNNYDSAGKVQWSTSMTQGLGKGPYRLDLTNGGQLVLTDATQQHRWENFFFDDRENQFLSTSADPAVWRRRP</sequence>
<dbReference type="PROSITE" id="PS50927">
    <property type="entry name" value="BULB_LECTIN"/>
    <property type="match status" value="2"/>
</dbReference>
<evidence type="ECO:0000256" key="7">
    <source>
        <dbReference type="ARBA" id="ARBA00023008"/>
    </source>
</evidence>
<keyword evidence="7" id="KW-0186">Copper</keyword>
<keyword evidence="8" id="KW-0503">Monooxygenase</keyword>
<organism evidence="14 15">
    <name type="scientific">Planoprotostelium fungivorum</name>
    <dbReference type="NCBI Taxonomy" id="1890364"/>
    <lineage>
        <taxon>Eukaryota</taxon>
        <taxon>Amoebozoa</taxon>
        <taxon>Evosea</taxon>
        <taxon>Variosea</taxon>
        <taxon>Cavosteliida</taxon>
        <taxon>Cavosteliaceae</taxon>
        <taxon>Planoprotostelium</taxon>
    </lineage>
</organism>
<evidence type="ECO:0000259" key="13">
    <source>
        <dbReference type="PROSITE" id="PS50927"/>
    </source>
</evidence>
<name>A0A2P6MSX9_9EUKA</name>